<evidence type="ECO:0000313" key="3">
    <source>
        <dbReference type="EMBL" id="BAL93652.1"/>
    </source>
</evidence>
<dbReference type="Proteomes" id="UP000007883">
    <property type="component" value="Chromosome"/>
</dbReference>
<keyword evidence="4" id="KW-1185">Reference proteome</keyword>
<evidence type="ECO:0000313" key="4">
    <source>
        <dbReference type="Proteomes" id="UP000007883"/>
    </source>
</evidence>
<evidence type="ECO:0000259" key="2">
    <source>
        <dbReference type="Pfam" id="PF16036"/>
    </source>
</evidence>
<dbReference type="PATRIC" id="fig|983917.3.peg.301"/>
<name>I0HKW5_RUBGI</name>
<feature type="signal peptide" evidence="1">
    <location>
        <begin position="1"/>
        <end position="22"/>
    </location>
</feature>
<dbReference type="AlphaFoldDB" id="I0HKW5"/>
<feature type="chain" id="PRO_5003627950" description="Chalcone isomerase domain-containing protein" evidence="1">
    <location>
        <begin position="23"/>
        <end position="203"/>
    </location>
</feature>
<accession>I0HKW5</accession>
<dbReference type="eggNOG" id="COG0810">
    <property type="taxonomic scope" value="Bacteria"/>
</dbReference>
<evidence type="ECO:0000256" key="1">
    <source>
        <dbReference type="SAM" id="SignalP"/>
    </source>
</evidence>
<sequence>MHRRALLAFVVAPLLSGTAAHAQTAAEPAGVPYPAAAAVGGSSLALNGAGVRYKLVFKVYTAGLYLPQRANTPEAVLAMPGPKRMHVVMLRDIEANELGRLFTRGMEDNAPPQHWVQSIPGTLRMADIFSARKKLVAGDNFSVDYVPGVGTTVFVNGKSAGEPIREPEFFSSLLSIWLGPRPADAALKDALLGREPRPAGSRQ</sequence>
<dbReference type="InterPro" id="IPR036298">
    <property type="entry name" value="Chalcone_isomerase_sf"/>
</dbReference>
<reference evidence="3 4" key="1">
    <citation type="journal article" date="2012" name="J. Bacteriol.">
        <title>Complete genome sequence of phototrophic betaproteobacterium Rubrivivax gelatinosus IL144.</title>
        <authorList>
            <person name="Nagashima S."/>
            <person name="Kamimura A."/>
            <person name="Shimizu T."/>
            <person name="Nakamura-isaki S."/>
            <person name="Aono E."/>
            <person name="Sakamoto K."/>
            <person name="Ichikawa N."/>
            <person name="Nakazawa H."/>
            <person name="Sekine M."/>
            <person name="Yamazaki S."/>
            <person name="Fujita N."/>
            <person name="Shimada K."/>
            <person name="Hanada S."/>
            <person name="Nagashima K.V.P."/>
        </authorList>
    </citation>
    <scope>NUCLEOTIDE SEQUENCE [LARGE SCALE GENOMIC DNA]</scope>
    <source>
        <strain evidence="4">NBRC 100245 / IL144</strain>
    </source>
</reference>
<organism evidence="3 4">
    <name type="scientific">Rubrivivax gelatinosus (strain NBRC 100245 / IL144)</name>
    <dbReference type="NCBI Taxonomy" id="983917"/>
    <lineage>
        <taxon>Bacteria</taxon>
        <taxon>Pseudomonadati</taxon>
        <taxon>Pseudomonadota</taxon>
        <taxon>Betaproteobacteria</taxon>
        <taxon>Burkholderiales</taxon>
        <taxon>Sphaerotilaceae</taxon>
        <taxon>Rubrivivax</taxon>
    </lineage>
</organism>
<keyword evidence="1" id="KW-0732">Signal</keyword>
<dbReference type="SUPFAM" id="SSF54626">
    <property type="entry name" value="Chalcone isomerase"/>
    <property type="match status" value="1"/>
</dbReference>
<dbReference type="Pfam" id="PF16036">
    <property type="entry name" value="Chalcone_3"/>
    <property type="match status" value="1"/>
</dbReference>
<gene>
    <name evidence="3" type="ordered locus">RGE_03070</name>
</gene>
<dbReference type="Gene3D" id="3.50.70.10">
    <property type="match status" value="1"/>
</dbReference>
<dbReference type="KEGG" id="rge:RGE_03070"/>
<dbReference type="EMBL" id="AP012320">
    <property type="protein sequence ID" value="BAL93652.1"/>
    <property type="molecule type" value="Genomic_DNA"/>
</dbReference>
<proteinExistence type="predicted"/>
<dbReference type="HOGENOM" id="CLU_102167_0_0_4"/>
<dbReference type="RefSeq" id="WP_014426541.1">
    <property type="nucleotide sequence ID" value="NC_017075.1"/>
</dbReference>
<protein>
    <recommendedName>
        <fullName evidence="2">Chalcone isomerase domain-containing protein</fullName>
    </recommendedName>
</protein>
<dbReference type="GO" id="GO:0016872">
    <property type="term" value="F:intramolecular lyase activity"/>
    <property type="evidence" value="ECO:0007669"/>
    <property type="project" value="InterPro"/>
</dbReference>
<dbReference type="STRING" id="983917.RGE_03070"/>
<dbReference type="InterPro" id="IPR016088">
    <property type="entry name" value="Chalcone_isomerase_3-sand"/>
</dbReference>
<feature type="domain" description="Chalcone isomerase" evidence="2">
    <location>
        <begin position="26"/>
        <end position="193"/>
    </location>
</feature>
<dbReference type="InterPro" id="IPR016087">
    <property type="entry name" value="Chalcone_isomerase"/>
</dbReference>